<dbReference type="Proteomes" id="UP000192247">
    <property type="component" value="Unassembled WGS sequence"/>
</dbReference>
<sequence length="90" mass="10192">MYWTFCSSSEGKLRYKYVTISTKTAAGQWATRRLHAGLYLDVFSNLDSLFLSSKCGRFFGLSVVYPTTRSTHDTKLPTAISPAFKAVFRH</sequence>
<reference evidence="1 2" key="1">
    <citation type="journal article" date="2017" name="Gigascience">
        <title>Draft genome of the honey bee ectoparasitic mite, Tropilaelaps mercedesae, is shaped by the parasitic life history.</title>
        <authorList>
            <person name="Dong X."/>
            <person name="Armstrong S.D."/>
            <person name="Xia D."/>
            <person name="Makepeace B.L."/>
            <person name="Darby A.C."/>
            <person name="Kadowaki T."/>
        </authorList>
    </citation>
    <scope>NUCLEOTIDE SEQUENCE [LARGE SCALE GENOMIC DNA]</scope>
    <source>
        <strain evidence="1">Wuxi-XJTLU</strain>
    </source>
</reference>
<organism evidence="1 2">
    <name type="scientific">Tropilaelaps mercedesae</name>
    <dbReference type="NCBI Taxonomy" id="418985"/>
    <lineage>
        <taxon>Eukaryota</taxon>
        <taxon>Metazoa</taxon>
        <taxon>Ecdysozoa</taxon>
        <taxon>Arthropoda</taxon>
        <taxon>Chelicerata</taxon>
        <taxon>Arachnida</taxon>
        <taxon>Acari</taxon>
        <taxon>Parasitiformes</taxon>
        <taxon>Mesostigmata</taxon>
        <taxon>Gamasina</taxon>
        <taxon>Dermanyssoidea</taxon>
        <taxon>Laelapidae</taxon>
        <taxon>Tropilaelaps</taxon>
    </lineage>
</organism>
<protein>
    <submittedName>
        <fullName evidence="1">Uncharacterized protein</fullName>
    </submittedName>
</protein>
<proteinExistence type="predicted"/>
<evidence type="ECO:0000313" key="2">
    <source>
        <dbReference type="Proteomes" id="UP000192247"/>
    </source>
</evidence>
<comment type="caution">
    <text evidence="1">The sequence shown here is derived from an EMBL/GenBank/DDBJ whole genome shotgun (WGS) entry which is preliminary data.</text>
</comment>
<dbReference type="EMBL" id="MNPL01018328">
    <property type="protein sequence ID" value="OQR70199.1"/>
    <property type="molecule type" value="Genomic_DNA"/>
</dbReference>
<dbReference type="InParanoid" id="A0A1V9X9G8"/>
<keyword evidence="2" id="KW-1185">Reference proteome</keyword>
<dbReference type="AlphaFoldDB" id="A0A1V9X9G8"/>
<evidence type="ECO:0000313" key="1">
    <source>
        <dbReference type="EMBL" id="OQR70199.1"/>
    </source>
</evidence>
<accession>A0A1V9X9G8</accession>
<gene>
    <name evidence="1" type="ORF">BIW11_11781</name>
</gene>
<name>A0A1V9X9G8_9ACAR</name>